<reference evidence="6 7" key="1">
    <citation type="submission" date="2016-10" db="EMBL/GenBank/DDBJ databases">
        <title>The genome of Paramicrosporidium saccamoebae is the missing link in understanding Cryptomycota and Microsporidia evolution.</title>
        <authorList>
            <person name="Quandt C.A."/>
            <person name="Beaudet D."/>
            <person name="Corsaro D."/>
            <person name="Michel R."/>
            <person name="Corradi N."/>
            <person name="James T."/>
        </authorList>
    </citation>
    <scope>NUCLEOTIDE SEQUENCE [LARGE SCALE GENOMIC DNA]</scope>
    <source>
        <strain evidence="6 7">KSL3</strain>
    </source>
</reference>
<proteinExistence type="predicted"/>
<accession>A0A2H9TNG4</accession>
<dbReference type="Pfam" id="PF01171">
    <property type="entry name" value="ATP_bind_3"/>
    <property type="match status" value="1"/>
</dbReference>
<keyword evidence="2" id="KW-0819">tRNA processing</keyword>
<dbReference type="EMBL" id="MTSL01000072">
    <property type="protein sequence ID" value="PJF19274.1"/>
    <property type="molecule type" value="Genomic_DNA"/>
</dbReference>
<evidence type="ECO:0000256" key="3">
    <source>
        <dbReference type="ARBA" id="ARBA00022741"/>
    </source>
</evidence>
<dbReference type="PANTHER" id="PTHR43033">
    <property type="entry name" value="TRNA(ILE)-LYSIDINE SYNTHASE-RELATED"/>
    <property type="match status" value="1"/>
</dbReference>
<evidence type="ECO:0000313" key="6">
    <source>
        <dbReference type="EMBL" id="PJF19274.1"/>
    </source>
</evidence>
<dbReference type="GO" id="GO:0008033">
    <property type="term" value="P:tRNA processing"/>
    <property type="evidence" value="ECO:0007669"/>
    <property type="project" value="UniProtKB-KW"/>
</dbReference>
<dbReference type="GO" id="GO:0016879">
    <property type="term" value="F:ligase activity, forming carbon-nitrogen bonds"/>
    <property type="evidence" value="ECO:0007669"/>
    <property type="project" value="InterPro"/>
</dbReference>
<evidence type="ECO:0000256" key="4">
    <source>
        <dbReference type="ARBA" id="ARBA00022840"/>
    </source>
</evidence>
<feature type="domain" description="tRNA(Ile)-lysidine/2-thiocytidine synthase N-terminal" evidence="5">
    <location>
        <begin position="2"/>
        <end position="160"/>
    </location>
</feature>
<sequence length="475" mass="54219">MAVFVQHNFPGVTEDEIQIQSTLKSLDVDGEIMRMQWEPEELEKMTKGQMLECLRERRHRALLEACRKNGIRLMLTGHNLDDDIVTMMYRMSHGSGTDGLAGMKSINTFPIVDRHAGEHFVGHPLLEVPKERLHRTCEELGLQINRDQSNEDRDFSRNALQGVLSTLQSQGFTSLERLQEALQFFKQIRCDMHQEVVPIINNSVAINRRNGDVTLVLNNNKWLSNQPLATRVISLLASYAGARPTGLKTSRLVSIRRHLLAAFEAYREDQRKLVNQVAKRTGMTDLQPFDLTRRAVSTQATMGGAVFYPMSRTDGLRRLDNVNRTASRKLKYGTVFLVQREPPTRIDNQKAAFRAIDVTLRAGESFLWDNRFYLSYQTIDPADTTPRHFQISYMTVADVRQLEALTAGASTYRRNVYSYMGSTPGSHLYQVPVVREVGQSYLAFPTLKAQFPMRYEWEVKAMGDAILMSRLQCLP</sequence>
<evidence type="ECO:0000259" key="5">
    <source>
        <dbReference type="Pfam" id="PF01171"/>
    </source>
</evidence>
<dbReference type="OrthoDB" id="434144at2759"/>
<dbReference type="GO" id="GO:0005524">
    <property type="term" value="F:ATP binding"/>
    <property type="evidence" value="ECO:0007669"/>
    <property type="project" value="UniProtKB-KW"/>
</dbReference>
<evidence type="ECO:0000256" key="1">
    <source>
        <dbReference type="ARBA" id="ARBA00022598"/>
    </source>
</evidence>
<dbReference type="Gene3D" id="3.40.50.620">
    <property type="entry name" value="HUPs"/>
    <property type="match status" value="1"/>
</dbReference>
<dbReference type="STRING" id="1246581.A0A2H9TNG4"/>
<comment type="caution">
    <text evidence="6">The sequence shown here is derived from an EMBL/GenBank/DDBJ whole genome shotgun (WGS) entry which is preliminary data.</text>
</comment>
<dbReference type="Proteomes" id="UP000240830">
    <property type="component" value="Unassembled WGS sequence"/>
</dbReference>
<dbReference type="PANTHER" id="PTHR43033:SF1">
    <property type="entry name" value="TRNA(ILE)-LYSIDINE SYNTHASE-RELATED"/>
    <property type="match status" value="1"/>
</dbReference>
<name>A0A2H9TNG4_9FUNG</name>
<keyword evidence="4" id="KW-0067">ATP-binding</keyword>
<evidence type="ECO:0000256" key="2">
    <source>
        <dbReference type="ARBA" id="ARBA00022694"/>
    </source>
</evidence>
<protein>
    <recommendedName>
        <fullName evidence="5">tRNA(Ile)-lysidine/2-thiocytidine synthase N-terminal domain-containing protein</fullName>
    </recommendedName>
</protein>
<dbReference type="SUPFAM" id="SSF52402">
    <property type="entry name" value="Adenine nucleotide alpha hydrolases-like"/>
    <property type="match status" value="1"/>
</dbReference>
<evidence type="ECO:0000313" key="7">
    <source>
        <dbReference type="Proteomes" id="UP000240830"/>
    </source>
</evidence>
<keyword evidence="7" id="KW-1185">Reference proteome</keyword>
<dbReference type="InterPro" id="IPR014729">
    <property type="entry name" value="Rossmann-like_a/b/a_fold"/>
</dbReference>
<dbReference type="InterPro" id="IPR012094">
    <property type="entry name" value="tRNA_Ile_lys_synt"/>
</dbReference>
<gene>
    <name evidence="6" type="ORF">PSACC_00914</name>
</gene>
<dbReference type="InterPro" id="IPR011063">
    <property type="entry name" value="TilS/TtcA_N"/>
</dbReference>
<keyword evidence="1" id="KW-0436">Ligase</keyword>
<dbReference type="AlphaFoldDB" id="A0A2H9TNG4"/>
<organism evidence="6 7">
    <name type="scientific">Paramicrosporidium saccamoebae</name>
    <dbReference type="NCBI Taxonomy" id="1246581"/>
    <lineage>
        <taxon>Eukaryota</taxon>
        <taxon>Fungi</taxon>
        <taxon>Fungi incertae sedis</taxon>
        <taxon>Cryptomycota</taxon>
        <taxon>Cryptomycota incertae sedis</taxon>
        <taxon>Paramicrosporidium</taxon>
    </lineage>
</organism>
<keyword evidence="3" id="KW-0547">Nucleotide-binding</keyword>